<dbReference type="EMBL" id="JMPR01000028">
    <property type="protein sequence ID" value="KFD19850.1"/>
    <property type="molecule type" value="Genomic_DNA"/>
</dbReference>
<keyword evidence="2" id="KW-1185">Reference proteome</keyword>
<evidence type="ECO:0000313" key="2">
    <source>
        <dbReference type="Proteomes" id="UP000028602"/>
    </source>
</evidence>
<sequence length="50" mass="5320">MIATASLARTCFSGSAKDWLRLVNDILLPNGSISDTIASLCARLSALILR</sequence>
<protein>
    <submittedName>
        <fullName evidence="1">Uncharacterized protein</fullName>
    </submittedName>
</protein>
<organism evidence="1 2">
    <name type="scientific">Tatumella ptyseos ATCC 33301</name>
    <dbReference type="NCBI Taxonomy" id="1005995"/>
    <lineage>
        <taxon>Bacteria</taxon>
        <taxon>Pseudomonadati</taxon>
        <taxon>Pseudomonadota</taxon>
        <taxon>Gammaproteobacteria</taxon>
        <taxon>Enterobacterales</taxon>
        <taxon>Erwiniaceae</taxon>
        <taxon>Tatumella</taxon>
    </lineage>
</organism>
<name>A0A085JHA4_9GAMM</name>
<comment type="caution">
    <text evidence="1">The sequence shown here is derived from an EMBL/GenBank/DDBJ whole genome shotgun (WGS) entry which is preliminary data.</text>
</comment>
<evidence type="ECO:0000313" key="1">
    <source>
        <dbReference type="EMBL" id="KFD19850.1"/>
    </source>
</evidence>
<gene>
    <name evidence="1" type="ORF">GTPT_1783</name>
</gene>
<accession>A0A085JHA4</accession>
<dbReference type="AlphaFoldDB" id="A0A085JHA4"/>
<dbReference type="Proteomes" id="UP000028602">
    <property type="component" value="Unassembled WGS sequence"/>
</dbReference>
<proteinExistence type="predicted"/>
<reference evidence="1 2" key="1">
    <citation type="submission" date="2014-05" db="EMBL/GenBank/DDBJ databases">
        <title>ATOL: Assembling a taxonomically balanced genome-scale reconstruction of the evolutionary history of the Enterobacteriaceae.</title>
        <authorList>
            <person name="Plunkett G.III."/>
            <person name="Neeno-Eckwall E.C."/>
            <person name="Glasner J.D."/>
            <person name="Perna N.T."/>
        </authorList>
    </citation>
    <scope>NUCLEOTIDE SEQUENCE [LARGE SCALE GENOMIC DNA]</scope>
    <source>
        <strain evidence="1 2">ATCC 33301</strain>
    </source>
</reference>